<evidence type="ECO:0000259" key="4">
    <source>
        <dbReference type="PROSITE" id="PS51294"/>
    </source>
</evidence>
<dbReference type="PROSITE" id="PS51294">
    <property type="entry name" value="HTH_MYB"/>
    <property type="match status" value="1"/>
</dbReference>
<reference evidence="6" key="1">
    <citation type="journal article" date="2018" name="Nat. Microbiol.">
        <title>Leveraging single-cell genomics to expand the fungal tree of life.</title>
        <authorList>
            <person name="Ahrendt S.R."/>
            <person name="Quandt C.A."/>
            <person name="Ciobanu D."/>
            <person name="Clum A."/>
            <person name="Salamov A."/>
            <person name="Andreopoulos B."/>
            <person name="Cheng J.F."/>
            <person name="Woyke T."/>
            <person name="Pelin A."/>
            <person name="Henrissat B."/>
            <person name="Reynolds N.K."/>
            <person name="Benny G.L."/>
            <person name="Smith M.E."/>
            <person name="James T.Y."/>
            <person name="Grigoriev I.V."/>
        </authorList>
    </citation>
    <scope>NUCLEOTIDE SEQUENCE [LARGE SCALE GENOMIC DNA]</scope>
</reference>
<feature type="domain" description="HTH myb-type" evidence="4">
    <location>
        <begin position="1"/>
        <end position="56"/>
    </location>
</feature>
<dbReference type="SUPFAM" id="SSF46689">
    <property type="entry name" value="Homeodomain-like"/>
    <property type="match status" value="1"/>
</dbReference>
<feature type="compositionally biased region" description="Acidic residues" evidence="1">
    <location>
        <begin position="724"/>
        <end position="760"/>
    </location>
</feature>
<dbReference type="InterPro" id="IPR017930">
    <property type="entry name" value="Myb_dom"/>
</dbReference>
<evidence type="ECO:0000256" key="1">
    <source>
        <dbReference type="SAM" id="MobiDB-lite"/>
    </source>
</evidence>
<gene>
    <name evidence="5" type="ORF">BDK51DRAFT_35102</name>
</gene>
<evidence type="ECO:0000259" key="2">
    <source>
        <dbReference type="PROSITE" id="PS50090"/>
    </source>
</evidence>
<dbReference type="InterPro" id="IPR001005">
    <property type="entry name" value="SANT/Myb"/>
</dbReference>
<feature type="compositionally biased region" description="Basic and acidic residues" evidence="1">
    <location>
        <begin position="78"/>
        <end position="99"/>
    </location>
</feature>
<feature type="compositionally biased region" description="Low complexity" evidence="1">
    <location>
        <begin position="616"/>
        <end position="626"/>
    </location>
</feature>
<name>A0A4P9WK28_9FUNG</name>
<feature type="domain" description="SANT" evidence="3">
    <location>
        <begin position="4"/>
        <end position="56"/>
    </location>
</feature>
<dbReference type="AlphaFoldDB" id="A0A4P9WK28"/>
<dbReference type="Pfam" id="PF00249">
    <property type="entry name" value="Myb_DNA-binding"/>
    <property type="match status" value="1"/>
</dbReference>
<evidence type="ECO:0000313" key="5">
    <source>
        <dbReference type="EMBL" id="RKO93319.1"/>
    </source>
</evidence>
<feature type="compositionally biased region" description="Basic and acidic residues" evidence="1">
    <location>
        <begin position="216"/>
        <end position="229"/>
    </location>
</feature>
<dbReference type="Gene3D" id="1.10.10.60">
    <property type="entry name" value="Homeodomain-like"/>
    <property type="match status" value="1"/>
</dbReference>
<feature type="compositionally biased region" description="Polar residues" evidence="1">
    <location>
        <begin position="502"/>
        <end position="512"/>
    </location>
</feature>
<feature type="compositionally biased region" description="Acidic residues" evidence="1">
    <location>
        <begin position="767"/>
        <end position="776"/>
    </location>
</feature>
<feature type="region of interest" description="Disordered" evidence="1">
    <location>
        <begin position="216"/>
        <end position="247"/>
    </location>
</feature>
<feature type="region of interest" description="Disordered" evidence="1">
    <location>
        <begin position="351"/>
        <end position="549"/>
    </location>
</feature>
<feature type="compositionally biased region" description="Acidic residues" evidence="1">
    <location>
        <begin position="662"/>
        <end position="672"/>
    </location>
</feature>
<feature type="compositionally biased region" description="Polar residues" evidence="1">
    <location>
        <begin position="428"/>
        <end position="437"/>
    </location>
</feature>
<dbReference type="Proteomes" id="UP000269721">
    <property type="component" value="Unassembled WGS sequence"/>
</dbReference>
<protein>
    <submittedName>
        <fullName evidence="5">Uncharacterized protein</fullName>
    </submittedName>
</protein>
<dbReference type="PROSITE" id="PS50090">
    <property type="entry name" value="MYB_LIKE"/>
    <property type="match status" value="1"/>
</dbReference>
<feature type="domain" description="Myb-like" evidence="2">
    <location>
        <begin position="8"/>
        <end position="52"/>
    </location>
</feature>
<dbReference type="EMBL" id="KZ994288">
    <property type="protein sequence ID" value="RKO93319.1"/>
    <property type="molecule type" value="Genomic_DNA"/>
</dbReference>
<evidence type="ECO:0000259" key="3">
    <source>
        <dbReference type="PROSITE" id="PS51293"/>
    </source>
</evidence>
<feature type="region of interest" description="Disordered" evidence="1">
    <location>
        <begin position="719"/>
        <end position="785"/>
    </location>
</feature>
<proteinExistence type="predicted"/>
<sequence length="800" mass="85120">MTVLAEDPWTDLEDQILRDAVQKHENDWEGVQKYMQTKRNIGQIQERAAQLVIKKKRAPRQKTEAELGILSLHPIPDAAKKRADAAKKASPAKAKDSPTKRASVKGKGVAVIAPAAEGFAEEYAVDDKKMLNRPPAQEFTGLPPGLVKPPAGAIVYQQPLIRYSGTEAPAQAPIVGKPVSEVISLLRSNISNKYVRQPVTPAPSIKKALSKFEIKAKPAETPKEEEKAPVEPPMTPSRRAAHAAKKVTRVSSSGHFVRLDDEDDDIAGVATNLFQEQAGRSSSTSYDDLSSGSGLYPSLPELSPPVNIMEVARASKRLSNRKKSIVAVDEPENANEPEITAVAAAVEVTALRSPASARKPKASSTLVITPPTMSELRSVTPAKPDSSSSSTAKEELFTTPAPTSPGRLAPPALLASPARVASPRTRAAKSSGSTSASRKVAPADSAPPSTPVPDLVPQPTEDVPRTLTPTRASPRIANRNLATPYPVSGAASSSTAAAQASTPDLVSGNPSRSAALPPGTPYPVSGAASKKTAVPAEAPMSPGSRSQRRTYVTRLLDEEIAAPLPNSPLAHEYEGDDIDMSDAPTTSAASTPGVPLPPTDSPLPPMAGKRKRYVNASASTSTATTTLRPAPVRLSDAHIDTRPASTSATAQRRSKRVKLSDDVDDEPSDEEGGALGASPVAALPPCKKRVAFESPIAVPHSRSMDIDFEMFDAADLPDGTIDLLADDSSEDDEDYVPQELEEVEEEYEIDGEDDDREESDQDRPYSDEGEEEDDEPIPPVGEPGWLTNVFRKTARLMGIW</sequence>
<dbReference type="PROSITE" id="PS51293">
    <property type="entry name" value="SANT"/>
    <property type="match status" value="1"/>
</dbReference>
<organism evidence="5 6">
    <name type="scientific">Blyttiomyces helicus</name>
    <dbReference type="NCBI Taxonomy" id="388810"/>
    <lineage>
        <taxon>Eukaryota</taxon>
        <taxon>Fungi</taxon>
        <taxon>Fungi incertae sedis</taxon>
        <taxon>Chytridiomycota</taxon>
        <taxon>Chytridiomycota incertae sedis</taxon>
        <taxon>Chytridiomycetes</taxon>
        <taxon>Chytridiomycetes incertae sedis</taxon>
        <taxon>Blyttiomyces</taxon>
    </lineage>
</organism>
<feature type="compositionally biased region" description="Low complexity" evidence="1">
    <location>
        <begin position="488"/>
        <end position="501"/>
    </location>
</feature>
<evidence type="ECO:0000313" key="6">
    <source>
        <dbReference type="Proteomes" id="UP000269721"/>
    </source>
</evidence>
<feature type="compositionally biased region" description="Low complexity" evidence="1">
    <location>
        <begin position="404"/>
        <end position="423"/>
    </location>
</feature>
<dbReference type="SMART" id="SM00717">
    <property type="entry name" value="SANT"/>
    <property type="match status" value="1"/>
</dbReference>
<feature type="region of interest" description="Disordered" evidence="1">
    <location>
        <begin position="78"/>
        <end position="105"/>
    </location>
</feature>
<dbReference type="InterPro" id="IPR017884">
    <property type="entry name" value="SANT_dom"/>
</dbReference>
<accession>A0A4P9WK28</accession>
<dbReference type="InterPro" id="IPR009057">
    <property type="entry name" value="Homeodomain-like_sf"/>
</dbReference>
<feature type="region of interest" description="Disordered" evidence="1">
    <location>
        <begin position="562"/>
        <end position="681"/>
    </location>
</feature>
<keyword evidence="6" id="KW-1185">Reference proteome</keyword>
<feature type="compositionally biased region" description="Polar residues" evidence="1">
    <location>
        <begin position="365"/>
        <end position="377"/>
    </location>
</feature>
<feature type="compositionally biased region" description="Pro residues" evidence="1">
    <location>
        <begin position="594"/>
        <end position="605"/>
    </location>
</feature>
<dbReference type="CDD" id="cd00167">
    <property type="entry name" value="SANT"/>
    <property type="match status" value="1"/>
</dbReference>